<evidence type="ECO:0000313" key="4">
    <source>
        <dbReference type="Proteomes" id="UP001501523"/>
    </source>
</evidence>
<reference evidence="4" key="1">
    <citation type="journal article" date="2019" name="Int. J. Syst. Evol. Microbiol.">
        <title>The Global Catalogue of Microorganisms (GCM) 10K type strain sequencing project: providing services to taxonomists for standard genome sequencing and annotation.</title>
        <authorList>
            <consortium name="The Broad Institute Genomics Platform"/>
            <consortium name="The Broad Institute Genome Sequencing Center for Infectious Disease"/>
            <person name="Wu L."/>
            <person name="Ma J."/>
        </authorList>
    </citation>
    <scope>NUCLEOTIDE SEQUENCE [LARGE SCALE GENOMIC DNA]</scope>
    <source>
        <strain evidence="4">JCM 15421</strain>
    </source>
</reference>
<accession>A0ABP3TLM6</accession>
<dbReference type="CDD" id="cd00060">
    <property type="entry name" value="FHA"/>
    <property type="match status" value="2"/>
</dbReference>
<evidence type="ECO:0000259" key="2">
    <source>
        <dbReference type="PROSITE" id="PS50006"/>
    </source>
</evidence>
<dbReference type="EMBL" id="BAAAEU010000002">
    <property type="protein sequence ID" value="GAA0706872.1"/>
    <property type="molecule type" value="Genomic_DNA"/>
</dbReference>
<keyword evidence="1" id="KW-0472">Membrane</keyword>
<feature type="transmembrane region" description="Helical" evidence="1">
    <location>
        <begin position="248"/>
        <end position="267"/>
    </location>
</feature>
<dbReference type="PROSITE" id="PS50006">
    <property type="entry name" value="FHA_DOMAIN"/>
    <property type="match status" value="1"/>
</dbReference>
<dbReference type="Pfam" id="PF16697">
    <property type="entry name" value="Yop-YscD_cpl"/>
    <property type="match status" value="1"/>
</dbReference>
<dbReference type="Pfam" id="PF00498">
    <property type="entry name" value="FHA"/>
    <property type="match status" value="1"/>
</dbReference>
<dbReference type="InterPro" id="IPR008984">
    <property type="entry name" value="SMAD_FHA_dom_sf"/>
</dbReference>
<gene>
    <name evidence="3" type="ORF">GCM10009105_05200</name>
</gene>
<comment type="caution">
    <text evidence="3">The sequence shown here is derived from an EMBL/GenBank/DDBJ whole genome shotgun (WGS) entry which is preliminary data.</text>
</comment>
<keyword evidence="1" id="KW-1133">Transmembrane helix</keyword>
<sequence>MRLSFANGEHADFIMDGSAVSLGNADGNTLVLHDRDVAAWHARVTVDPRGIVLEVLDPSARTHVNARPVREKALLRCGDVLCLGKVVVNLKADSDDLIETDLPPEAPATPPPAQPARVILRGVSGSHFGKTIAVNPRLVIGRDPACGLVIDDARIAARHVAIENVGDAIYLRDIAAPNGSSVNGVQIDSAIVYPGDQLAFERSHFIIEAPGLPLRGEDRAAADQLNIGPADVERSADAAAESPQAQGAIWWLIGAAALIALGLVLLIHRGI</sequence>
<dbReference type="Proteomes" id="UP001501523">
    <property type="component" value="Unassembled WGS sequence"/>
</dbReference>
<dbReference type="SMART" id="SM00240">
    <property type="entry name" value="FHA"/>
    <property type="match status" value="2"/>
</dbReference>
<protein>
    <recommendedName>
        <fullName evidence="2">FHA domain-containing protein</fullName>
    </recommendedName>
</protein>
<keyword evidence="1" id="KW-0812">Transmembrane</keyword>
<feature type="domain" description="FHA" evidence="2">
    <location>
        <begin position="138"/>
        <end position="187"/>
    </location>
</feature>
<evidence type="ECO:0000256" key="1">
    <source>
        <dbReference type="SAM" id="Phobius"/>
    </source>
</evidence>
<dbReference type="SUPFAM" id="SSF49879">
    <property type="entry name" value="SMAD/FHA domain"/>
    <property type="match status" value="2"/>
</dbReference>
<proteinExistence type="predicted"/>
<name>A0ABP3TLM6_9GAMM</name>
<dbReference type="InterPro" id="IPR032030">
    <property type="entry name" value="YscD_cytoplasmic_dom"/>
</dbReference>
<dbReference type="InterPro" id="IPR000253">
    <property type="entry name" value="FHA_dom"/>
</dbReference>
<evidence type="ECO:0000313" key="3">
    <source>
        <dbReference type="EMBL" id="GAA0706872.1"/>
    </source>
</evidence>
<keyword evidence="4" id="KW-1185">Reference proteome</keyword>
<dbReference type="Gene3D" id="2.60.200.20">
    <property type="match status" value="2"/>
</dbReference>
<dbReference type="RefSeq" id="WP_343786857.1">
    <property type="nucleotide sequence ID" value="NZ_BAAAEU010000002.1"/>
</dbReference>
<organism evidence="3 4">
    <name type="scientific">Dokdonella soli</name>
    <dbReference type="NCBI Taxonomy" id="529810"/>
    <lineage>
        <taxon>Bacteria</taxon>
        <taxon>Pseudomonadati</taxon>
        <taxon>Pseudomonadota</taxon>
        <taxon>Gammaproteobacteria</taxon>
        <taxon>Lysobacterales</taxon>
        <taxon>Rhodanobacteraceae</taxon>
        <taxon>Dokdonella</taxon>
    </lineage>
</organism>